<gene>
    <name evidence="2" type="ORF">SAMN04488134_101234</name>
</gene>
<reference evidence="2 3" key="1">
    <citation type="submission" date="2016-10" db="EMBL/GenBank/DDBJ databases">
        <authorList>
            <person name="de Groot N.N."/>
        </authorList>
    </citation>
    <scope>NUCLEOTIDE SEQUENCE [LARGE SCALE GENOMIC DNA]</scope>
    <source>
        <strain evidence="2 3">CGMCC 1.10434</strain>
    </source>
</reference>
<organism evidence="2 3">
    <name type="scientific">Amphibacillus marinus</name>
    <dbReference type="NCBI Taxonomy" id="872970"/>
    <lineage>
        <taxon>Bacteria</taxon>
        <taxon>Bacillati</taxon>
        <taxon>Bacillota</taxon>
        <taxon>Bacilli</taxon>
        <taxon>Bacillales</taxon>
        <taxon>Bacillaceae</taxon>
        <taxon>Amphibacillus</taxon>
    </lineage>
</organism>
<keyword evidence="3" id="KW-1185">Reference proteome</keyword>
<feature type="transmembrane region" description="Helical" evidence="1">
    <location>
        <begin position="107"/>
        <end position="128"/>
    </location>
</feature>
<keyword evidence="1" id="KW-1133">Transmembrane helix</keyword>
<evidence type="ECO:0000313" key="2">
    <source>
        <dbReference type="EMBL" id="SEN50252.1"/>
    </source>
</evidence>
<keyword evidence="1" id="KW-0472">Membrane</keyword>
<name>A0A1H8H1L7_9BACI</name>
<protein>
    <submittedName>
        <fullName evidence="2">Uncharacterized protein</fullName>
    </submittedName>
</protein>
<evidence type="ECO:0000313" key="3">
    <source>
        <dbReference type="Proteomes" id="UP000199300"/>
    </source>
</evidence>
<dbReference type="RefSeq" id="WP_091493811.1">
    <property type="nucleotide sequence ID" value="NZ_FODJ01000001.1"/>
</dbReference>
<feature type="transmembrane region" description="Helical" evidence="1">
    <location>
        <begin position="48"/>
        <end position="70"/>
    </location>
</feature>
<evidence type="ECO:0000256" key="1">
    <source>
        <dbReference type="SAM" id="Phobius"/>
    </source>
</evidence>
<proteinExistence type="predicted"/>
<feature type="transmembrane region" description="Helical" evidence="1">
    <location>
        <begin position="82"/>
        <end position="101"/>
    </location>
</feature>
<dbReference type="AlphaFoldDB" id="A0A1H8H1L7"/>
<sequence length="140" mass="16302">MKHDERVISDINIAKRIGFSIFWFGIFAVLIYRWFILNQTLLDTLDVFLVWFIASLVQFFALACKGIPLSYPVTLNNGKQRYFLFFMPLMTGILSAVSVFAKVGFDWTRIIGGFAVSFFGTLIIFLLYRTIVHLWEKRNI</sequence>
<dbReference type="EMBL" id="FODJ01000001">
    <property type="protein sequence ID" value="SEN50252.1"/>
    <property type="molecule type" value="Genomic_DNA"/>
</dbReference>
<dbReference type="STRING" id="872970.SAMN04488134_101234"/>
<accession>A0A1H8H1L7</accession>
<keyword evidence="1" id="KW-0812">Transmembrane</keyword>
<dbReference type="Proteomes" id="UP000199300">
    <property type="component" value="Unassembled WGS sequence"/>
</dbReference>
<feature type="transmembrane region" description="Helical" evidence="1">
    <location>
        <begin position="16"/>
        <end position="36"/>
    </location>
</feature>
<dbReference type="OrthoDB" id="1952591at2"/>